<dbReference type="CTD" id="9946558"/>
<dbReference type="GO" id="GO:0006820">
    <property type="term" value="P:monoatomic anion transport"/>
    <property type="evidence" value="ECO:0007669"/>
    <property type="project" value="TreeGrafter"/>
</dbReference>
<dbReference type="InParanoid" id="A0A1S0TTX9"/>
<dbReference type="PANTHER" id="PTHR11662">
    <property type="entry name" value="SOLUTE CARRIER FAMILY 17"/>
    <property type="match status" value="1"/>
</dbReference>
<keyword evidence="4 6" id="KW-0472">Membrane</keyword>
<dbReference type="FunFam" id="1.20.1250.20:FF:000532">
    <property type="entry name" value="SLC (SoLute Carrier) homolog"/>
    <property type="match status" value="1"/>
</dbReference>
<dbReference type="InterPro" id="IPR036259">
    <property type="entry name" value="MFS_trans_sf"/>
</dbReference>
<dbReference type="GO" id="GO:0022857">
    <property type="term" value="F:transmembrane transporter activity"/>
    <property type="evidence" value="ECO:0007669"/>
    <property type="project" value="InterPro"/>
</dbReference>
<protein>
    <recommendedName>
        <fullName evidence="8">Major facilitator superfamily (MFS) profile domain-containing protein</fullName>
    </recommendedName>
</protein>
<feature type="compositionally biased region" description="Gly residues" evidence="5">
    <location>
        <begin position="121"/>
        <end position="134"/>
    </location>
</feature>
<evidence type="ECO:0000313" key="7">
    <source>
        <dbReference type="EMBL" id="EFO19371.2"/>
    </source>
</evidence>
<dbReference type="GeneID" id="9946558"/>
<accession>A0A1S0TTX9</accession>
<keyword evidence="3 6" id="KW-1133">Transmembrane helix</keyword>
<proteinExistence type="predicted"/>
<gene>
    <name evidence="7" type="ORF">LOAG_09123</name>
</gene>
<dbReference type="FunCoup" id="A0A1S0TTX9">
    <property type="interactions" value="34"/>
</dbReference>
<evidence type="ECO:0000256" key="4">
    <source>
        <dbReference type="ARBA" id="ARBA00023136"/>
    </source>
</evidence>
<evidence type="ECO:0000256" key="3">
    <source>
        <dbReference type="ARBA" id="ARBA00022989"/>
    </source>
</evidence>
<dbReference type="PANTHER" id="PTHR11662:SF53">
    <property type="entry name" value="MAJOR FACILITATOR SUPERFAMILY (MFS) PROFILE DOMAIN-CONTAINING PROTEIN"/>
    <property type="match status" value="1"/>
</dbReference>
<dbReference type="AlphaFoldDB" id="A0A1S0TTX9"/>
<dbReference type="InterPro" id="IPR050382">
    <property type="entry name" value="MFS_Na/Anion_cotransporter"/>
</dbReference>
<organism evidence="7">
    <name type="scientific">Loa loa</name>
    <name type="common">Eye worm</name>
    <name type="synonym">Filaria loa</name>
    <dbReference type="NCBI Taxonomy" id="7209"/>
    <lineage>
        <taxon>Eukaryota</taxon>
        <taxon>Metazoa</taxon>
        <taxon>Ecdysozoa</taxon>
        <taxon>Nematoda</taxon>
        <taxon>Chromadorea</taxon>
        <taxon>Rhabditida</taxon>
        <taxon>Spirurina</taxon>
        <taxon>Spiruromorpha</taxon>
        <taxon>Filarioidea</taxon>
        <taxon>Onchocercidae</taxon>
        <taxon>Loa</taxon>
    </lineage>
</organism>
<evidence type="ECO:0000256" key="2">
    <source>
        <dbReference type="ARBA" id="ARBA00022692"/>
    </source>
</evidence>
<dbReference type="GO" id="GO:0016020">
    <property type="term" value="C:membrane"/>
    <property type="evidence" value="ECO:0007669"/>
    <property type="project" value="UniProtKB-SubCell"/>
</dbReference>
<dbReference type="EMBL" id="JH712068">
    <property type="protein sequence ID" value="EFO19371.2"/>
    <property type="molecule type" value="Genomic_DNA"/>
</dbReference>
<dbReference type="Pfam" id="PF07690">
    <property type="entry name" value="MFS_1"/>
    <property type="match status" value="1"/>
</dbReference>
<feature type="transmembrane region" description="Helical" evidence="6">
    <location>
        <begin position="568"/>
        <end position="587"/>
    </location>
</feature>
<evidence type="ECO:0000256" key="6">
    <source>
        <dbReference type="SAM" id="Phobius"/>
    </source>
</evidence>
<feature type="transmembrane region" description="Helical" evidence="6">
    <location>
        <begin position="333"/>
        <end position="359"/>
    </location>
</feature>
<evidence type="ECO:0000256" key="1">
    <source>
        <dbReference type="ARBA" id="ARBA00004141"/>
    </source>
</evidence>
<feature type="transmembrane region" description="Helical" evidence="6">
    <location>
        <begin position="643"/>
        <end position="663"/>
    </location>
</feature>
<feature type="transmembrane region" description="Helical" evidence="6">
    <location>
        <begin position="607"/>
        <end position="631"/>
    </location>
</feature>
<evidence type="ECO:0000256" key="5">
    <source>
        <dbReference type="SAM" id="MobiDB-lite"/>
    </source>
</evidence>
<dbReference type="InterPro" id="IPR011701">
    <property type="entry name" value="MFS"/>
</dbReference>
<dbReference type="OMA" id="GELEWHS"/>
<dbReference type="SUPFAM" id="SSF103473">
    <property type="entry name" value="MFS general substrate transporter"/>
    <property type="match status" value="1"/>
</dbReference>
<feature type="transmembrane region" description="Helical" evidence="6">
    <location>
        <begin position="670"/>
        <end position="687"/>
    </location>
</feature>
<dbReference type="RefSeq" id="XP_020301948.1">
    <property type="nucleotide sequence ID" value="XM_020447861.1"/>
</dbReference>
<feature type="transmembrane region" description="Helical" evidence="6">
    <location>
        <begin position="707"/>
        <end position="732"/>
    </location>
</feature>
<sequence>MSYATVLVVTEVRTHIYTYIHTYIHTYIYIHAYIRTHIRIHTCTHTHTHTHTHSHIDIHAHIRFAYIVLSYCQEEAITSVRNETSSIVTENTSCRSVLYDLFTLQLTNMLPSAKGTNIDDSGGGAGGGDDGGGAESPRKPAIFTVTTDDAGRVPSTSINLNNTIPTSITADSILFSIDHNEKVIVFSDAAEKCAAIVLSAIFESMSLKPDDIYQSSTIVPKPDLVMTSKKLLKGAKSDAYSLSNTSQHNAHSLSKLDLMELKRSIVKSDFKSVQDPLSASKLRKNCSVDCHPWHSPVFEISSLDSSRYVCESVIDCDETNASRPFVLFPSIRLLVAALLCCCFIALSVSTSNMAVALICMTSCTINGYKGDLQWQSEQEGIILAAQNVGSLLMVITGLWADRINGKWMIGGSLLLCAIANAVLPIMAHESVWYAIAARLSIGAADACLTPATSSLITRWFPQSERAAALGIVTSGRQIGTLFILPTAGYLCTRKDIMNGWPSIFYLSGLISILVALFWIPMGADKPSKQYCISRQEQTFIESRIACESIGKRTAPRHTPWSAIARSSAVWAGIFALVCHEYPLVIMLQFLPNYMRDVLHFAPAKNGIVSACPIVCLFMSKAFSSSFSTWLIKHTGWTKTTICKIFNGIASAGLSLCIITVPQFDRERSSLATIPLCCAMLFAGLHTPGVQTALVQLAPPYSGIITGISFFCCMVFYVSGVVAALPVVVFTIWGSSERQWWSAPSSKTSTHSLNTQATVVSN</sequence>
<reference evidence="7" key="1">
    <citation type="submission" date="2012-04" db="EMBL/GenBank/DDBJ databases">
        <title>The Genome Sequence of Loa loa.</title>
        <authorList>
            <consortium name="The Broad Institute Genome Sequencing Platform"/>
            <consortium name="Broad Institute Genome Sequencing Center for Infectious Disease"/>
            <person name="Nutman T.B."/>
            <person name="Fink D.L."/>
            <person name="Russ C."/>
            <person name="Young S."/>
            <person name="Zeng Q."/>
            <person name="Gargeya S."/>
            <person name="Alvarado L."/>
            <person name="Berlin A."/>
            <person name="Chapman S.B."/>
            <person name="Chen Z."/>
            <person name="Freedman E."/>
            <person name="Gellesch M."/>
            <person name="Goldberg J."/>
            <person name="Griggs A."/>
            <person name="Gujja S."/>
            <person name="Heilman E.R."/>
            <person name="Heiman D."/>
            <person name="Howarth C."/>
            <person name="Mehta T."/>
            <person name="Neiman D."/>
            <person name="Pearson M."/>
            <person name="Roberts A."/>
            <person name="Saif S."/>
            <person name="Shea T."/>
            <person name="Shenoy N."/>
            <person name="Sisk P."/>
            <person name="Stolte C."/>
            <person name="Sykes S."/>
            <person name="White J."/>
            <person name="Yandava C."/>
            <person name="Haas B."/>
            <person name="Henn M.R."/>
            <person name="Nusbaum C."/>
            <person name="Birren B."/>
        </authorList>
    </citation>
    <scope>NUCLEOTIDE SEQUENCE [LARGE SCALE GENOMIC DNA]</scope>
</reference>
<dbReference type="OrthoDB" id="2985014at2759"/>
<feature type="transmembrane region" description="Helical" evidence="6">
    <location>
        <begin position="503"/>
        <end position="521"/>
    </location>
</feature>
<comment type="subcellular location">
    <subcellularLocation>
        <location evidence="1">Membrane</location>
        <topology evidence="1">Multi-pass membrane protein</topology>
    </subcellularLocation>
</comment>
<dbReference type="Gene3D" id="1.20.1250.20">
    <property type="entry name" value="MFS general substrate transporter like domains"/>
    <property type="match status" value="1"/>
</dbReference>
<evidence type="ECO:0008006" key="8">
    <source>
        <dbReference type="Google" id="ProtNLM"/>
    </source>
</evidence>
<name>A0A1S0TTX9_LOALO</name>
<dbReference type="KEGG" id="loa:LOAG_09123"/>
<feature type="region of interest" description="Disordered" evidence="5">
    <location>
        <begin position="115"/>
        <end position="139"/>
    </location>
</feature>
<keyword evidence="2 6" id="KW-0812">Transmembrane</keyword>